<keyword evidence="3" id="KW-1185">Reference proteome</keyword>
<dbReference type="HOGENOM" id="CLU_688433_0_0_0"/>
<protein>
    <submittedName>
        <fullName evidence="2">Uncharacterized protein</fullName>
    </submittedName>
</protein>
<dbReference type="AlphaFoldDB" id="E8X1B7"/>
<name>E8X1B7_GRATM</name>
<feature type="compositionally biased region" description="Basic and acidic residues" evidence="1">
    <location>
        <begin position="16"/>
        <end position="43"/>
    </location>
</feature>
<dbReference type="STRING" id="1198114.AciX9_2026"/>
<dbReference type="RefSeq" id="WP_013580388.1">
    <property type="nucleotide sequence ID" value="NC_015064.1"/>
</dbReference>
<evidence type="ECO:0000256" key="1">
    <source>
        <dbReference type="SAM" id="MobiDB-lite"/>
    </source>
</evidence>
<feature type="region of interest" description="Disordered" evidence="1">
    <location>
        <begin position="16"/>
        <end position="53"/>
    </location>
</feature>
<evidence type="ECO:0000313" key="3">
    <source>
        <dbReference type="Proteomes" id="UP000000343"/>
    </source>
</evidence>
<feature type="compositionally biased region" description="Low complexity" evidence="1">
    <location>
        <begin position="44"/>
        <end position="53"/>
    </location>
</feature>
<accession>E8X1B7</accession>
<dbReference type="PaxDb" id="1198114-AciX9_2026"/>
<sequence length="400" mass="45291">MLVVILPFGLHRSNESDTLNRKQERFTEQHQQEKRPRLKETDKFQGSFGPQSSSPGPWLATILVDALISDQNDESLSKPLLDGYQYQGAIEILASYGEHSRHSLDNAAKQVVDSTPNFPMIGQPNVLSGQEWLEWQRNRPMSLHSYQARLEDAEDAKRVILDAKTAVRGKGKKKPTASTKLTRIKITDEKFNADYNTWFDAAKSNDACAFFETLYHFLVGKTRMVMASENVKRREQADDFQQDFAIEMMAALAAKKIAGERLEKPANYVTRSWTNGRIDANTAISKHDKMFPSVQTGKDSTDEDENYVTKDLVNRRDANEWLRGSKHIEPQRDEDALYLERMAKLPMLDPGLRDATGMHLAGHTQRQIAQVLGITQQAVSKKLVKISSQLQTPRKSEDAA</sequence>
<dbReference type="Proteomes" id="UP000000343">
    <property type="component" value="Chromosome"/>
</dbReference>
<evidence type="ECO:0000313" key="2">
    <source>
        <dbReference type="EMBL" id="ADW69071.1"/>
    </source>
</evidence>
<organism evidence="3">
    <name type="scientific">Granulicella tundricola (strain ATCC BAA-1859 / DSM 23138 / MP5ACTX9)</name>
    <dbReference type="NCBI Taxonomy" id="1198114"/>
    <lineage>
        <taxon>Bacteria</taxon>
        <taxon>Pseudomonadati</taxon>
        <taxon>Acidobacteriota</taxon>
        <taxon>Terriglobia</taxon>
        <taxon>Terriglobales</taxon>
        <taxon>Acidobacteriaceae</taxon>
        <taxon>Granulicella</taxon>
    </lineage>
</organism>
<dbReference type="eggNOG" id="COG1595">
    <property type="taxonomic scope" value="Bacteria"/>
</dbReference>
<gene>
    <name evidence="2" type="ordered locus">AciX9_2026</name>
</gene>
<dbReference type="KEGG" id="acm:AciX9_2026"/>
<dbReference type="OrthoDB" id="9804285at2"/>
<reference evidence="3" key="1">
    <citation type="submission" date="2011-01" db="EMBL/GenBank/DDBJ databases">
        <title>Complete sequence of chromosome of Acidobacterium sp. MP5ACTX9.</title>
        <authorList>
            <consortium name="US DOE Joint Genome Institute"/>
            <person name="Lucas S."/>
            <person name="Copeland A."/>
            <person name="Lapidus A."/>
            <person name="Cheng J.-F."/>
            <person name="Goodwin L."/>
            <person name="Pitluck S."/>
            <person name="Teshima H."/>
            <person name="Detter J.C."/>
            <person name="Han C."/>
            <person name="Tapia R."/>
            <person name="Land M."/>
            <person name="Hauser L."/>
            <person name="Kyrpides N."/>
            <person name="Ivanova N."/>
            <person name="Ovchinnikova G."/>
            <person name="Pagani I."/>
            <person name="Rawat S.R."/>
            <person name="Mannisto M."/>
            <person name="Haggblom M.M."/>
            <person name="Woyke T."/>
        </authorList>
    </citation>
    <scope>NUCLEOTIDE SEQUENCE [LARGE SCALE GENOMIC DNA]</scope>
    <source>
        <strain evidence="3">MP5ACTX9</strain>
    </source>
</reference>
<dbReference type="EMBL" id="CP002480">
    <property type="protein sequence ID" value="ADW69071.1"/>
    <property type="molecule type" value="Genomic_DNA"/>
</dbReference>
<proteinExistence type="predicted"/>